<sequence>MINEAAFYTTPLFPDSGKRAAPVIDKHSPRAAAAAVPPPPPHTPRATKVCTLCDRELTCFQRPIEESWFCSGCAHANNVFATKFDESTGYDTLTELHCFTCRINCTSQKSFADHCYSKGHRKRAQQQEWRTNRPIAASGHSHHRNQHQAKNPVLCSVQSQLITALQTFDERFRRHLSKEQIASMPLLCMFDHWEAAEAAGCRPAVAACGATQQQRKEGGHDAKHAYQIVHVHPNMASSEFEDMMHQLRTETVFGFDTESAPPAFFPQVARVNNDGPHLVQLATKTHVFLISTTTMRSWKKMEHLRRSQVFRPATRVDSGQSNKDKHVNDSQTIPVAQGFTLSAQEQREAVDAVLSSHEGGASAQTIATESKGNAAPTPPMRLPPDAVNVFQAYSPFVKPRITVRCLPSRVAEVSISGDPAAQRLPQFLADFLHRQDIVLLGFGLETDIHLLHKMMKRRTREIHESTNPNAASFLSHWNAPCVDLSLLFSTDTISSRHSDPASCAGASATTSSSQILSVGTVQAGARVFHARFEKSRNVSVSNWATPSKLLSDRQRIYACRDAVFPLFVAQRLMAMFASRNVSASDETSKSAEHAQQR</sequence>
<dbReference type="InterPro" id="IPR036397">
    <property type="entry name" value="RNaseH_sf"/>
</dbReference>
<dbReference type="SUPFAM" id="SSF57667">
    <property type="entry name" value="beta-beta-alpha zinc fingers"/>
    <property type="match status" value="1"/>
</dbReference>
<evidence type="ECO:0000256" key="2">
    <source>
        <dbReference type="ARBA" id="ARBA00022801"/>
    </source>
</evidence>
<dbReference type="GO" id="GO:0005634">
    <property type="term" value="C:nucleus"/>
    <property type="evidence" value="ECO:0007669"/>
    <property type="project" value="TreeGrafter"/>
</dbReference>
<evidence type="ECO:0000313" key="4">
    <source>
        <dbReference type="Proteomes" id="UP000051952"/>
    </source>
</evidence>
<dbReference type="GO" id="GO:0005737">
    <property type="term" value="C:cytoplasm"/>
    <property type="evidence" value="ECO:0007669"/>
    <property type="project" value="TreeGrafter"/>
</dbReference>
<dbReference type="EMBL" id="CYKH01002148">
    <property type="protein sequence ID" value="CUI15421.1"/>
    <property type="molecule type" value="Genomic_DNA"/>
</dbReference>
<dbReference type="Proteomes" id="UP000051952">
    <property type="component" value="Unassembled WGS sequence"/>
</dbReference>
<organism evidence="3 4">
    <name type="scientific">Bodo saltans</name>
    <name type="common">Flagellated protozoan</name>
    <dbReference type="NCBI Taxonomy" id="75058"/>
    <lineage>
        <taxon>Eukaryota</taxon>
        <taxon>Discoba</taxon>
        <taxon>Euglenozoa</taxon>
        <taxon>Kinetoplastea</taxon>
        <taxon>Metakinetoplastina</taxon>
        <taxon>Eubodonida</taxon>
        <taxon>Bodonidae</taxon>
        <taxon>Bodo</taxon>
    </lineage>
</organism>
<dbReference type="GO" id="GO:0003676">
    <property type="term" value="F:nucleic acid binding"/>
    <property type="evidence" value="ECO:0007669"/>
    <property type="project" value="InterPro"/>
</dbReference>
<protein>
    <submittedName>
        <fullName evidence="3">Uncharacterized protein</fullName>
    </submittedName>
</protein>
<reference evidence="4" key="1">
    <citation type="submission" date="2015-09" db="EMBL/GenBank/DDBJ databases">
        <authorList>
            <consortium name="Pathogen Informatics"/>
        </authorList>
    </citation>
    <scope>NUCLEOTIDE SEQUENCE [LARGE SCALE GENOMIC DNA]</scope>
    <source>
        <strain evidence="4">Lake Konstanz</strain>
    </source>
</reference>
<keyword evidence="1" id="KW-0540">Nuclease</keyword>
<keyword evidence="4" id="KW-1185">Reference proteome</keyword>
<dbReference type="PANTHER" id="PTHR13620:SF104">
    <property type="entry name" value="EXONUCLEASE 3'-5' DOMAIN-CONTAINING PROTEIN 2"/>
    <property type="match status" value="1"/>
</dbReference>
<dbReference type="SUPFAM" id="SSF53098">
    <property type="entry name" value="Ribonuclease H-like"/>
    <property type="match status" value="2"/>
</dbReference>
<dbReference type="InterPro" id="IPR036236">
    <property type="entry name" value="Znf_C2H2_sf"/>
</dbReference>
<dbReference type="PANTHER" id="PTHR13620">
    <property type="entry name" value="3-5 EXONUCLEASE"/>
    <property type="match status" value="1"/>
</dbReference>
<proteinExistence type="predicted"/>
<name>A0A0S4KM19_BODSA</name>
<keyword evidence="2" id="KW-0378">Hydrolase</keyword>
<evidence type="ECO:0000256" key="1">
    <source>
        <dbReference type="ARBA" id="ARBA00022722"/>
    </source>
</evidence>
<dbReference type="InterPro" id="IPR051132">
    <property type="entry name" value="3-5_Exonuclease_domain"/>
</dbReference>
<dbReference type="AlphaFoldDB" id="A0A0S4KM19"/>
<accession>A0A0S4KM19</accession>
<dbReference type="Gene3D" id="3.30.420.10">
    <property type="entry name" value="Ribonuclease H-like superfamily/Ribonuclease H"/>
    <property type="match status" value="2"/>
</dbReference>
<gene>
    <name evidence="3" type="ORF">BSAL_42290</name>
</gene>
<dbReference type="VEuPathDB" id="TriTrypDB:BSAL_42290"/>
<dbReference type="InterPro" id="IPR012337">
    <property type="entry name" value="RNaseH-like_sf"/>
</dbReference>
<dbReference type="GO" id="GO:0008408">
    <property type="term" value="F:3'-5' exonuclease activity"/>
    <property type="evidence" value="ECO:0007669"/>
    <property type="project" value="TreeGrafter"/>
</dbReference>
<evidence type="ECO:0000313" key="3">
    <source>
        <dbReference type="EMBL" id="CUI15421.1"/>
    </source>
</evidence>